<evidence type="ECO:0000256" key="2">
    <source>
        <dbReference type="ARBA" id="ARBA00023267"/>
    </source>
</evidence>
<dbReference type="PROSITE" id="PS51733">
    <property type="entry name" value="BPL_LPL_CATALYTIC"/>
    <property type="match status" value="1"/>
</dbReference>
<dbReference type="Pfam" id="PF02237">
    <property type="entry name" value="BPL_C"/>
    <property type="match status" value="1"/>
</dbReference>
<evidence type="ECO:0000313" key="5">
    <source>
        <dbReference type="EMBL" id="XBH22322.1"/>
    </source>
</evidence>
<dbReference type="InterPro" id="IPR045864">
    <property type="entry name" value="aa-tRNA-synth_II/BPL/LPL"/>
</dbReference>
<dbReference type="EMBL" id="CP146203">
    <property type="protein sequence ID" value="XBH22322.1"/>
    <property type="molecule type" value="Genomic_DNA"/>
</dbReference>
<dbReference type="InterPro" id="IPR003142">
    <property type="entry name" value="BPL_C"/>
</dbReference>
<dbReference type="GO" id="GO:0005737">
    <property type="term" value="C:cytoplasm"/>
    <property type="evidence" value="ECO:0007669"/>
    <property type="project" value="TreeGrafter"/>
</dbReference>
<dbReference type="PANTHER" id="PTHR12835">
    <property type="entry name" value="BIOTIN PROTEIN LIGASE"/>
    <property type="match status" value="1"/>
</dbReference>
<evidence type="ECO:0000256" key="3">
    <source>
        <dbReference type="ARBA" id="ARBA00024227"/>
    </source>
</evidence>
<dbReference type="InterPro" id="IPR004143">
    <property type="entry name" value="BPL_LPL_catalytic"/>
</dbReference>
<name>A0AAU7DZ50_9MICO</name>
<dbReference type="GO" id="GO:0004077">
    <property type="term" value="F:biotin--[biotin carboxyl-carrier protein] ligase activity"/>
    <property type="evidence" value="ECO:0007669"/>
    <property type="project" value="UniProtKB-EC"/>
</dbReference>
<protein>
    <recommendedName>
        <fullName evidence="3">biotin--[biotin carboxyl-carrier protein] ligase</fullName>
        <ecNumber evidence="3">6.3.4.15</ecNumber>
    </recommendedName>
</protein>
<keyword evidence="1 5" id="KW-0436">Ligase</keyword>
<organism evidence="5">
    <name type="scientific">Jonesiaceae bacterium BS-20</name>
    <dbReference type="NCBI Taxonomy" id="3120821"/>
    <lineage>
        <taxon>Bacteria</taxon>
        <taxon>Bacillati</taxon>
        <taxon>Actinomycetota</taxon>
        <taxon>Actinomycetes</taxon>
        <taxon>Micrococcales</taxon>
        <taxon>Jonesiaceae</taxon>
    </lineage>
</organism>
<keyword evidence="2" id="KW-0092">Biotin</keyword>
<dbReference type="AlphaFoldDB" id="A0AAU7DZ50"/>
<dbReference type="NCBIfam" id="TIGR00121">
    <property type="entry name" value="birA_ligase"/>
    <property type="match status" value="1"/>
</dbReference>
<dbReference type="CDD" id="cd16442">
    <property type="entry name" value="BPL"/>
    <property type="match status" value="1"/>
</dbReference>
<reference evidence="5" key="1">
    <citation type="submission" date="2024-02" db="EMBL/GenBank/DDBJ databases">
        <title>Tomenella chthoni gen. nov. sp. nov., a member of the family Jonesiaceae isolated from bat guano.</title>
        <authorList>
            <person name="Miller S.L."/>
            <person name="King J."/>
            <person name="Sankaranarayanan K."/>
            <person name="Lawson P.A."/>
        </authorList>
    </citation>
    <scope>NUCLEOTIDE SEQUENCE</scope>
    <source>
        <strain evidence="5">BS-20</strain>
    </source>
</reference>
<dbReference type="Gene3D" id="3.30.930.10">
    <property type="entry name" value="Bira Bifunctional Protein, Domain 2"/>
    <property type="match status" value="1"/>
</dbReference>
<dbReference type="Gene3D" id="2.30.30.100">
    <property type="match status" value="1"/>
</dbReference>
<dbReference type="EC" id="6.3.4.15" evidence="3"/>
<evidence type="ECO:0000259" key="4">
    <source>
        <dbReference type="PROSITE" id="PS51733"/>
    </source>
</evidence>
<accession>A0AAU7DZ50</accession>
<dbReference type="SUPFAM" id="SSF55681">
    <property type="entry name" value="Class II aaRS and biotin synthetases"/>
    <property type="match status" value="1"/>
</dbReference>
<feature type="domain" description="BPL/LPL catalytic" evidence="4">
    <location>
        <begin position="17"/>
        <end position="221"/>
    </location>
</feature>
<dbReference type="Pfam" id="PF03099">
    <property type="entry name" value="BPL_LplA_LipB"/>
    <property type="match status" value="1"/>
</dbReference>
<gene>
    <name evidence="5" type="ORF">V5R04_03575</name>
</gene>
<dbReference type="PANTHER" id="PTHR12835:SF5">
    <property type="entry name" value="BIOTIN--PROTEIN LIGASE"/>
    <property type="match status" value="1"/>
</dbReference>
<proteinExistence type="predicted"/>
<dbReference type="InterPro" id="IPR004408">
    <property type="entry name" value="Biotin_CoA_COase_ligase"/>
</dbReference>
<evidence type="ECO:0000256" key="1">
    <source>
        <dbReference type="ARBA" id="ARBA00022598"/>
    </source>
</evidence>
<sequence>MTNQSERPTMVAIDLDNELLQALLVAPHGPLAQLTVLDSVESTNTFLAQMFAATDGQLSLPAVVVARDQTGGKGRSGRQWVAPAGSALTTSLMSAAGPPLAVRSWLPLVAGLAVVTALRSTLGVTAVTKWPNDILVPTQEPDLPGWLHLRKLGGILVEAVDQETVIIGLGLNVSMNREQLPVVTATSLEIIGCQNQDRNMLLASFAAAYMQILATWREHDWDITDSGLLAELTVVSATIGAHVRAELTGGQNIVGTAVGFAGDGGLEVLDEDGETHIIRSGDVYHLRLH</sequence>